<keyword evidence="4 6" id="KW-1133">Transmembrane helix</keyword>
<evidence type="ECO:0000313" key="7">
    <source>
        <dbReference type="EMBL" id="MFK7160850.1"/>
    </source>
</evidence>
<evidence type="ECO:0000256" key="6">
    <source>
        <dbReference type="SAM" id="Phobius"/>
    </source>
</evidence>
<feature type="transmembrane region" description="Helical" evidence="6">
    <location>
        <begin position="58"/>
        <end position="84"/>
    </location>
</feature>
<comment type="subcellular location">
    <subcellularLocation>
        <location evidence="1">Host membrane</location>
    </subcellularLocation>
</comment>
<evidence type="ECO:0000256" key="3">
    <source>
        <dbReference type="ARBA" id="ARBA00022870"/>
    </source>
</evidence>
<protein>
    <submittedName>
        <fullName evidence="7">DUF5455 family protein</fullName>
    </submittedName>
</protein>
<keyword evidence="5 6" id="KW-0472">Membrane</keyword>
<gene>
    <name evidence="7" type="ORF">V6U78_07360</name>
</gene>
<evidence type="ECO:0000313" key="8">
    <source>
        <dbReference type="Proteomes" id="UP001621714"/>
    </source>
</evidence>
<accession>A0ABW8PX83</accession>
<dbReference type="Proteomes" id="UP001621714">
    <property type="component" value="Unassembled WGS sequence"/>
</dbReference>
<evidence type="ECO:0000256" key="5">
    <source>
        <dbReference type="ARBA" id="ARBA00023136"/>
    </source>
</evidence>
<keyword evidence="2 6" id="KW-0812">Transmembrane</keyword>
<comment type="caution">
    <text evidence="7">The sequence shown here is derived from an EMBL/GenBank/DDBJ whole genome shotgun (WGS) entry which is preliminary data.</text>
</comment>
<name>A0ABW8PX83_9GAMM</name>
<evidence type="ECO:0000256" key="2">
    <source>
        <dbReference type="ARBA" id="ARBA00022692"/>
    </source>
</evidence>
<keyword evidence="8" id="KW-1185">Reference proteome</keyword>
<evidence type="ECO:0000256" key="1">
    <source>
        <dbReference type="ARBA" id="ARBA00004551"/>
    </source>
</evidence>
<dbReference type="InterPro" id="IPR035210">
    <property type="entry name" value="DUF5455"/>
</dbReference>
<dbReference type="EMBL" id="JBANFI010000004">
    <property type="protein sequence ID" value="MFK7160850.1"/>
    <property type="molecule type" value="Genomic_DNA"/>
</dbReference>
<organism evidence="7 8">
    <name type="scientific">Marinospirillum alkalitolerans</name>
    <dbReference type="NCBI Taxonomy" id="3123374"/>
    <lineage>
        <taxon>Bacteria</taxon>
        <taxon>Pseudomonadati</taxon>
        <taxon>Pseudomonadota</taxon>
        <taxon>Gammaproteobacteria</taxon>
        <taxon>Oceanospirillales</taxon>
        <taxon>Oceanospirillaceae</taxon>
        <taxon>Marinospirillum</taxon>
    </lineage>
</organism>
<proteinExistence type="predicted"/>
<sequence length="149" mass="16666">MFAILNLVFRAFLISFGVVFRLIMKPFVMIFLAVSPFIRDFLYLFIRDMAGKKYTFLVYSILLGIWMTIFVGTIMSIMALSVAIHVSLPSELARGIGLIKPHNAEAVLSSVITAEVMAFVLREQRFSILTFINGGSLKTASAHVPSSRR</sequence>
<reference evidence="7 8" key="1">
    <citation type="submission" date="2024-02" db="EMBL/GenBank/DDBJ databases">
        <title>Marinospirillum sp. MEB 164 isolated from Lonar lake sediment.</title>
        <authorList>
            <person name="Joshi A."/>
            <person name="Thite S."/>
        </authorList>
    </citation>
    <scope>NUCLEOTIDE SEQUENCE [LARGE SCALE GENOMIC DNA]</scope>
    <source>
        <strain evidence="7 8">MEB164</strain>
    </source>
</reference>
<dbReference type="RefSeq" id="WP_405338970.1">
    <property type="nucleotide sequence ID" value="NZ_JBANFI010000004.1"/>
</dbReference>
<keyword evidence="3" id="KW-1043">Host membrane</keyword>
<evidence type="ECO:0000256" key="4">
    <source>
        <dbReference type="ARBA" id="ARBA00022989"/>
    </source>
</evidence>
<dbReference type="Pfam" id="PF17537">
    <property type="entry name" value="DUF5455"/>
    <property type="match status" value="1"/>
</dbReference>